<evidence type="ECO:0000259" key="11">
    <source>
        <dbReference type="PROSITE" id="PS51755"/>
    </source>
</evidence>
<evidence type="ECO:0000313" key="12">
    <source>
        <dbReference type="EMBL" id="EFV45061.1"/>
    </source>
</evidence>
<dbReference type="InterPro" id="IPR011006">
    <property type="entry name" value="CheY-like_superfamily"/>
</dbReference>
<evidence type="ECO:0000256" key="7">
    <source>
        <dbReference type="ARBA" id="ARBA00024735"/>
    </source>
</evidence>
<dbReference type="GO" id="GO:0000156">
    <property type="term" value="F:phosphorelay response regulator activity"/>
    <property type="evidence" value="ECO:0007669"/>
    <property type="project" value="TreeGrafter"/>
</dbReference>
<sequence length="228" mass="25768">MISESATILIVEDEQDIRELLAYNLEKEGYATVQAADGKEGLELARSRKPDLILLDLMLPKMDGLAVCRELERDSGTVRIPIIMLTARGEDVDRILGFELGADDYVVKPFNIRELLLRIRAILRRQVMVESNPVLTRHGVSVDPAAHKVTVLGQDVELTATEFRLIEDLLRNAGRVRTREELLAAVWGYQFEGYARTVDTHIRRLRNKLGDAAEIIETVRGVGYRCKE</sequence>
<dbReference type="Pfam" id="PF00072">
    <property type="entry name" value="Response_reg"/>
    <property type="match status" value="1"/>
</dbReference>
<evidence type="ECO:0000256" key="2">
    <source>
        <dbReference type="ARBA" id="ARBA00022553"/>
    </source>
</evidence>
<keyword evidence="3" id="KW-0902">Two-component regulatory system</keyword>
<evidence type="ECO:0000256" key="3">
    <source>
        <dbReference type="ARBA" id="ARBA00023012"/>
    </source>
</evidence>
<dbReference type="Gene3D" id="1.10.10.10">
    <property type="entry name" value="Winged helix-like DNA-binding domain superfamily/Winged helix DNA-binding domain"/>
    <property type="match status" value="1"/>
</dbReference>
<evidence type="ECO:0000256" key="9">
    <source>
        <dbReference type="PROSITE-ProRule" id="PRU01091"/>
    </source>
</evidence>
<feature type="domain" description="OmpR/PhoB-type" evidence="11">
    <location>
        <begin position="132"/>
        <end position="228"/>
    </location>
</feature>
<dbReference type="InterPro" id="IPR016032">
    <property type="entry name" value="Sig_transdc_resp-reg_C-effctor"/>
</dbReference>
<dbReference type="RefSeq" id="WP_005026007.1">
    <property type="nucleotide sequence ID" value="NZ_KE150238.1"/>
</dbReference>
<comment type="caution">
    <text evidence="12">The sequence shown here is derived from an EMBL/GenBank/DDBJ whole genome shotgun (WGS) entry which is preliminary data.</text>
</comment>
<keyword evidence="6" id="KW-0804">Transcription</keyword>
<dbReference type="GO" id="GO:0032993">
    <property type="term" value="C:protein-DNA complex"/>
    <property type="evidence" value="ECO:0007669"/>
    <property type="project" value="TreeGrafter"/>
</dbReference>
<dbReference type="Gene3D" id="6.10.250.690">
    <property type="match status" value="1"/>
</dbReference>
<dbReference type="InterPro" id="IPR039420">
    <property type="entry name" value="WalR-like"/>
</dbReference>
<accession>E5Y4L3</accession>
<reference evidence="12 13" key="1">
    <citation type="submission" date="2010-10" db="EMBL/GenBank/DDBJ databases">
        <authorList>
            <consortium name="The Broad Institute Genome Sequencing Platform"/>
            <person name="Ward D."/>
            <person name="Earl A."/>
            <person name="Feldgarden M."/>
            <person name="Young S.K."/>
            <person name="Gargeya S."/>
            <person name="Zeng Q."/>
            <person name="Alvarado L."/>
            <person name="Berlin A."/>
            <person name="Bochicchio J."/>
            <person name="Chapman S.B."/>
            <person name="Chen Z."/>
            <person name="Freedman E."/>
            <person name="Gellesch M."/>
            <person name="Goldberg J."/>
            <person name="Griggs A."/>
            <person name="Gujja S."/>
            <person name="Heilman E."/>
            <person name="Heiman D."/>
            <person name="Howarth C."/>
            <person name="Mehta T."/>
            <person name="Neiman D."/>
            <person name="Pearson M."/>
            <person name="Roberts A."/>
            <person name="Saif S."/>
            <person name="Shea T."/>
            <person name="Shenoy N."/>
            <person name="Sisk P."/>
            <person name="Stolte C."/>
            <person name="Sykes S."/>
            <person name="White J."/>
            <person name="Yandava C."/>
            <person name="Allen-Vercoe E."/>
            <person name="Sibley C."/>
            <person name="Ambrose C.E."/>
            <person name="Strauss J."/>
            <person name="Daigneault M."/>
            <person name="Haas B."/>
            <person name="Nusbaum C."/>
            <person name="Birren B."/>
        </authorList>
    </citation>
    <scope>NUCLEOTIDE SEQUENCE [LARGE SCALE GENOMIC DNA]</scope>
    <source>
        <strain evidence="12 13">3_1_6</strain>
    </source>
</reference>
<evidence type="ECO:0000256" key="5">
    <source>
        <dbReference type="ARBA" id="ARBA00023125"/>
    </source>
</evidence>
<dbReference type="eggNOG" id="COG0745">
    <property type="taxonomic scope" value="Bacteria"/>
</dbReference>
<keyword evidence="2 8" id="KW-0597">Phosphoprotein</keyword>
<dbReference type="FunFam" id="3.40.50.2300:FF:000001">
    <property type="entry name" value="DNA-binding response regulator PhoB"/>
    <property type="match status" value="1"/>
</dbReference>
<keyword evidence="5 9" id="KW-0238">DNA-binding</keyword>
<dbReference type="AlphaFoldDB" id="E5Y4L3"/>
<dbReference type="Proteomes" id="UP000006034">
    <property type="component" value="Unassembled WGS sequence"/>
</dbReference>
<dbReference type="SMART" id="SM00448">
    <property type="entry name" value="REC"/>
    <property type="match status" value="1"/>
</dbReference>
<dbReference type="CDD" id="cd00383">
    <property type="entry name" value="trans_reg_C"/>
    <property type="match status" value="1"/>
</dbReference>
<dbReference type="InterPro" id="IPR001867">
    <property type="entry name" value="OmpR/PhoB-type_DNA-bd"/>
</dbReference>
<dbReference type="Gene3D" id="3.40.50.2300">
    <property type="match status" value="1"/>
</dbReference>
<dbReference type="GeneID" id="78086265"/>
<dbReference type="GO" id="GO:0005829">
    <property type="term" value="C:cytosol"/>
    <property type="evidence" value="ECO:0007669"/>
    <property type="project" value="TreeGrafter"/>
</dbReference>
<dbReference type="EMBL" id="ADCP02000001">
    <property type="protein sequence ID" value="EFV45061.1"/>
    <property type="molecule type" value="Genomic_DNA"/>
</dbReference>
<dbReference type="PANTHER" id="PTHR48111">
    <property type="entry name" value="REGULATOR OF RPOS"/>
    <property type="match status" value="1"/>
</dbReference>
<comment type="function">
    <text evidence="7">This protein is a positive regulator for the phosphate regulon. Transcription of this operon is positively regulated by PhoB and PhoR when phosphate is limited.</text>
</comment>
<dbReference type="SMART" id="SM00862">
    <property type="entry name" value="Trans_reg_C"/>
    <property type="match status" value="1"/>
</dbReference>
<protein>
    <recommendedName>
        <fullName evidence="1">Phosphate regulon transcriptional regulatory protein PhoB</fullName>
    </recommendedName>
</protein>
<dbReference type="FunFam" id="1.10.10.10:FF:000018">
    <property type="entry name" value="DNA-binding response regulator ResD"/>
    <property type="match status" value="1"/>
</dbReference>
<dbReference type="InterPro" id="IPR036388">
    <property type="entry name" value="WH-like_DNA-bd_sf"/>
</dbReference>
<dbReference type="STRING" id="563192.HMPREF0179_01125"/>
<dbReference type="HOGENOM" id="CLU_000445_30_4_7"/>
<organism evidence="12 13">
    <name type="scientific">Bilophila wadsworthia (strain 3_1_6)</name>
    <dbReference type="NCBI Taxonomy" id="563192"/>
    <lineage>
        <taxon>Bacteria</taxon>
        <taxon>Pseudomonadati</taxon>
        <taxon>Thermodesulfobacteriota</taxon>
        <taxon>Desulfovibrionia</taxon>
        <taxon>Desulfovibrionales</taxon>
        <taxon>Desulfovibrionaceae</taxon>
        <taxon>Bilophila</taxon>
    </lineage>
</organism>
<evidence type="ECO:0000256" key="4">
    <source>
        <dbReference type="ARBA" id="ARBA00023015"/>
    </source>
</evidence>
<evidence type="ECO:0000256" key="8">
    <source>
        <dbReference type="PROSITE-ProRule" id="PRU00169"/>
    </source>
</evidence>
<dbReference type="GO" id="GO:0006355">
    <property type="term" value="P:regulation of DNA-templated transcription"/>
    <property type="evidence" value="ECO:0007669"/>
    <property type="project" value="InterPro"/>
</dbReference>
<feature type="modified residue" description="4-aspartylphosphate" evidence="8">
    <location>
        <position position="56"/>
    </location>
</feature>
<dbReference type="InterPro" id="IPR001789">
    <property type="entry name" value="Sig_transdc_resp-reg_receiver"/>
</dbReference>
<gene>
    <name evidence="12" type="ORF">HMPREF0179_01125</name>
</gene>
<name>E5Y4L3_BILW3</name>
<dbReference type="Pfam" id="PF00486">
    <property type="entry name" value="Trans_reg_C"/>
    <property type="match status" value="1"/>
</dbReference>
<dbReference type="PANTHER" id="PTHR48111:SF21">
    <property type="entry name" value="DNA-BINDING DUAL MASTER TRANSCRIPTIONAL REGULATOR RPAA"/>
    <property type="match status" value="1"/>
</dbReference>
<dbReference type="SUPFAM" id="SSF46894">
    <property type="entry name" value="C-terminal effector domain of the bipartite response regulators"/>
    <property type="match status" value="1"/>
</dbReference>
<evidence type="ECO:0000256" key="1">
    <source>
        <dbReference type="ARBA" id="ARBA00013332"/>
    </source>
</evidence>
<dbReference type="PROSITE" id="PS50110">
    <property type="entry name" value="RESPONSE_REGULATORY"/>
    <property type="match status" value="1"/>
</dbReference>
<evidence type="ECO:0000256" key="6">
    <source>
        <dbReference type="ARBA" id="ARBA00023163"/>
    </source>
</evidence>
<dbReference type="PROSITE" id="PS51755">
    <property type="entry name" value="OMPR_PHOB"/>
    <property type="match status" value="1"/>
</dbReference>
<proteinExistence type="predicted"/>
<evidence type="ECO:0000313" key="13">
    <source>
        <dbReference type="Proteomes" id="UP000006034"/>
    </source>
</evidence>
<feature type="domain" description="Response regulatory" evidence="10">
    <location>
        <begin position="7"/>
        <end position="123"/>
    </location>
</feature>
<feature type="DNA-binding region" description="OmpR/PhoB-type" evidence="9">
    <location>
        <begin position="132"/>
        <end position="228"/>
    </location>
</feature>
<dbReference type="OrthoDB" id="368799at2"/>
<reference evidence="12 13" key="2">
    <citation type="submission" date="2013-04" db="EMBL/GenBank/DDBJ databases">
        <title>The Genome Sequence of Bilophila wadsworthia 3_1_6.</title>
        <authorList>
            <consortium name="The Broad Institute Genomics Platform"/>
            <person name="Earl A."/>
            <person name="Ward D."/>
            <person name="Feldgarden M."/>
            <person name="Gevers D."/>
            <person name="Sibley C."/>
            <person name="Strauss J."/>
            <person name="Allen-Vercoe E."/>
            <person name="Walker B."/>
            <person name="Young S."/>
            <person name="Zeng Q."/>
            <person name="Gargeya S."/>
            <person name="Fitzgerald M."/>
            <person name="Haas B."/>
            <person name="Abouelleil A."/>
            <person name="Allen A.W."/>
            <person name="Alvarado L."/>
            <person name="Arachchi H.M."/>
            <person name="Berlin A.M."/>
            <person name="Chapman S.B."/>
            <person name="Gainer-Dewar J."/>
            <person name="Goldberg J."/>
            <person name="Griggs A."/>
            <person name="Gujja S."/>
            <person name="Hansen M."/>
            <person name="Howarth C."/>
            <person name="Imamovic A."/>
            <person name="Ireland A."/>
            <person name="Larimer J."/>
            <person name="McCowan C."/>
            <person name="Murphy C."/>
            <person name="Pearson M."/>
            <person name="Poon T.W."/>
            <person name="Priest M."/>
            <person name="Roberts A."/>
            <person name="Saif S."/>
            <person name="Shea T."/>
            <person name="Sisk P."/>
            <person name="Sykes S."/>
            <person name="Wortman J."/>
            <person name="Nusbaum C."/>
            <person name="Birren B."/>
        </authorList>
    </citation>
    <scope>NUCLEOTIDE SEQUENCE [LARGE SCALE GENOMIC DNA]</scope>
    <source>
        <strain evidence="12 13">3_1_6</strain>
    </source>
</reference>
<dbReference type="GO" id="GO:0000976">
    <property type="term" value="F:transcription cis-regulatory region binding"/>
    <property type="evidence" value="ECO:0007669"/>
    <property type="project" value="TreeGrafter"/>
</dbReference>
<evidence type="ECO:0000259" key="10">
    <source>
        <dbReference type="PROSITE" id="PS50110"/>
    </source>
</evidence>
<keyword evidence="13" id="KW-1185">Reference proteome</keyword>
<dbReference type="SUPFAM" id="SSF52172">
    <property type="entry name" value="CheY-like"/>
    <property type="match status" value="1"/>
</dbReference>
<keyword evidence="4" id="KW-0805">Transcription regulation</keyword>